<dbReference type="PIRSF" id="PIRSF000350">
    <property type="entry name" value="Mercury_reductase_MerA"/>
    <property type="match status" value="1"/>
</dbReference>
<feature type="binding site" evidence="6">
    <location>
        <position position="50"/>
    </location>
    <ligand>
        <name>FAD</name>
        <dbReference type="ChEBI" id="CHEBI:57692"/>
    </ligand>
</feature>
<dbReference type="GO" id="GO:0004148">
    <property type="term" value="F:dihydrolipoyl dehydrogenase (NADH) activity"/>
    <property type="evidence" value="ECO:0007669"/>
    <property type="project" value="UniProtKB-EC"/>
</dbReference>
<proteinExistence type="inferred from homology"/>
<keyword evidence="6" id="KW-0520">NAD</keyword>
<dbReference type="RefSeq" id="WP_013703489.1">
    <property type="nucleotide sequence ID" value="NC_015387.1"/>
</dbReference>
<dbReference type="KEGG" id="mhd:Marky_0687"/>
<feature type="binding site" evidence="6">
    <location>
        <position position="196"/>
    </location>
    <ligand>
        <name>NAD(+)</name>
        <dbReference type="ChEBI" id="CHEBI:57540"/>
    </ligand>
</feature>
<keyword evidence="4 10" id="KW-0560">Oxidoreductase</keyword>
<protein>
    <submittedName>
        <fullName evidence="10">Dihydrolipoyl dehydrogenase</fullName>
        <ecNumber evidence="10">1.8.1.4</ecNumber>
    </submittedName>
</protein>
<feature type="binding site" evidence="6">
    <location>
        <begin position="173"/>
        <end position="180"/>
    </location>
    <ligand>
        <name>NAD(+)</name>
        <dbReference type="ChEBI" id="CHEBI:57540"/>
    </ligand>
</feature>
<dbReference type="Gene3D" id="3.50.50.60">
    <property type="entry name" value="FAD/NAD(P)-binding domain"/>
    <property type="match status" value="2"/>
</dbReference>
<dbReference type="AlphaFoldDB" id="F2NL34"/>
<keyword evidence="6" id="KW-0547">Nucleotide-binding</keyword>
<dbReference type="OrthoDB" id="9800167at2"/>
<dbReference type="InterPro" id="IPR001100">
    <property type="entry name" value="Pyr_nuc-diS_OxRdtase"/>
</dbReference>
<dbReference type="STRING" id="869210.Marky_0687"/>
<comment type="cofactor">
    <cofactor evidence="6">
        <name>FAD</name>
        <dbReference type="ChEBI" id="CHEBI:57692"/>
    </cofactor>
    <text evidence="6">Binds 1 FAD per subunit.</text>
</comment>
<evidence type="ECO:0000259" key="9">
    <source>
        <dbReference type="Pfam" id="PF07992"/>
    </source>
</evidence>
<accession>F2NL34</accession>
<evidence type="ECO:0000256" key="1">
    <source>
        <dbReference type="ARBA" id="ARBA00007532"/>
    </source>
</evidence>
<dbReference type="GO" id="GO:0003955">
    <property type="term" value="F:NAD(P)H dehydrogenase (quinone) activity"/>
    <property type="evidence" value="ECO:0007669"/>
    <property type="project" value="TreeGrafter"/>
</dbReference>
<dbReference type="SUPFAM" id="SSF55424">
    <property type="entry name" value="FAD/NAD-linked reductases, dimerisation (C-terminal) domain"/>
    <property type="match status" value="1"/>
</dbReference>
<dbReference type="Gene3D" id="3.30.390.30">
    <property type="match status" value="1"/>
</dbReference>
<dbReference type="EMBL" id="CP002630">
    <property type="protein sequence ID" value="AEB11437.1"/>
    <property type="molecule type" value="Genomic_DNA"/>
</dbReference>
<feature type="active site" description="Proton acceptor" evidence="5">
    <location>
        <position position="433"/>
    </location>
</feature>
<dbReference type="InterPro" id="IPR036188">
    <property type="entry name" value="FAD/NAD-bd_sf"/>
</dbReference>
<keyword evidence="2" id="KW-0285">Flavoprotein</keyword>
<gene>
    <name evidence="10" type="ordered locus">Marky_0687</name>
</gene>
<dbReference type="PRINTS" id="PR00411">
    <property type="entry name" value="PNDRDTASEI"/>
</dbReference>
<feature type="domain" description="Pyridine nucleotide-disulphide oxidoreductase dimerisation" evidence="8">
    <location>
        <begin position="338"/>
        <end position="440"/>
    </location>
</feature>
<feature type="binding site" evidence="6">
    <location>
        <position position="260"/>
    </location>
    <ligand>
        <name>NAD(+)</name>
        <dbReference type="ChEBI" id="CHEBI:57540"/>
    </ligand>
</feature>
<feature type="disulfide bond" description="Redox-active" evidence="7">
    <location>
        <begin position="41"/>
        <end position="46"/>
    </location>
</feature>
<evidence type="ECO:0000259" key="8">
    <source>
        <dbReference type="Pfam" id="PF02852"/>
    </source>
</evidence>
<name>F2NL34_MARHT</name>
<dbReference type="InterPro" id="IPR023753">
    <property type="entry name" value="FAD/NAD-binding_dom"/>
</dbReference>
<evidence type="ECO:0000256" key="7">
    <source>
        <dbReference type="PIRSR" id="PIRSR000350-4"/>
    </source>
</evidence>
<evidence type="ECO:0000256" key="2">
    <source>
        <dbReference type="ARBA" id="ARBA00022630"/>
    </source>
</evidence>
<dbReference type="SUPFAM" id="SSF51905">
    <property type="entry name" value="FAD/NAD(P)-binding domain"/>
    <property type="match status" value="1"/>
</dbReference>
<dbReference type="Proteomes" id="UP000007030">
    <property type="component" value="Chromosome"/>
</dbReference>
<dbReference type="eggNOG" id="COG1249">
    <property type="taxonomic scope" value="Bacteria"/>
</dbReference>
<dbReference type="FunFam" id="3.30.390.30:FF:000001">
    <property type="entry name" value="Dihydrolipoyl dehydrogenase"/>
    <property type="match status" value="1"/>
</dbReference>
<comment type="similarity">
    <text evidence="1">Belongs to the class-I pyridine nucleotide-disulfide oxidoreductase family.</text>
</comment>
<dbReference type="PANTHER" id="PTHR43014">
    <property type="entry name" value="MERCURIC REDUCTASE"/>
    <property type="match status" value="1"/>
</dbReference>
<organism evidence="10 11">
    <name type="scientific">Marinithermus hydrothermalis (strain DSM 14884 / JCM 11576 / T1)</name>
    <dbReference type="NCBI Taxonomy" id="869210"/>
    <lineage>
        <taxon>Bacteria</taxon>
        <taxon>Thermotogati</taxon>
        <taxon>Deinococcota</taxon>
        <taxon>Deinococci</taxon>
        <taxon>Thermales</taxon>
        <taxon>Thermaceae</taxon>
        <taxon>Marinithermus</taxon>
    </lineage>
</organism>
<dbReference type="Pfam" id="PF07992">
    <property type="entry name" value="Pyr_redox_2"/>
    <property type="match status" value="1"/>
</dbReference>
<sequence length="449" mass="48426">MEQVDVIIIGSGQGGVPLAADLASEGKRVVLFERDRLGGSCVNYGCHPSKLLLASAHAAARARRAARLGVHAEVRVDFPAVMQRVRRVRDQMSSGVGRRLEKAGVRVVRAEARFTGERTVEGGGLTVTAPLVIINTGTAPAVPPIPGLEGTPYLTNLTFFELNELPARTLVLGGGYVGLELGQGLAQLGSEVHVIEMAERLMPTEEPDVSEVLHAALEADGVRIHLGTRAERVAHENGRFSVALSNGQTLEGEALLVATGRRPNTPALNAEAAGIELDARGFIKVDDRFRTTAEGVYAIGDVTGQPAFTHVSWEDYRRLMAVLKGEARRRGDRVLGYVAFTEPQLGRAGLTLEQAQAQGYKARAATLPMKRVARAIDLDETQGFFRLVIDEETERILGATFVGYEAGELVQLIMVLMEAGAPWRVLEQSQLIHPTLAEGLPVLARQFTQ</sequence>
<dbReference type="EC" id="1.8.1.4" evidence="10"/>
<dbReference type="InterPro" id="IPR016156">
    <property type="entry name" value="FAD/NAD-linked_Rdtase_dimer_sf"/>
</dbReference>
<reference evidence="10 11" key="1">
    <citation type="journal article" date="2012" name="Stand. Genomic Sci.">
        <title>Complete genome sequence of the aerobic, heterotroph Marinithermus hydrothermalis type strain (T1(T)) from a deep-sea hydrothermal vent chimney.</title>
        <authorList>
            <person name="Copeland A."/>
            <person name="Gu W."/>
            <person name="Yasawong M."/>
            <person name="Lapidus A."/>
            <person name="Lucas S."/>
            <person name="Deshpande S."/>
            <person name="Pagani I."/>
            <person name="Tapia R."/>
            <person name="Cheng J.F."/>
            <person name="Goodwin L.A."/>
            <person name="Pitluck S."/>
            <person name="Liolios K."/>
            <person name="Ivanova N."/>
            <person name="Mavromatis K."/>
            <person name="Mikhailova N."/>
            <person name="Pati A."/>
            <person name="Chen A."/>
            <person name="Palaniappan K."/>
            <person name="Land M."/>
            <person name="Pan C."/>
            <person name="Brambilla E.M."/>
            <person name="Rohde M."/>
            <person name="Tindall B.J."/>
            <person name="Sikorski J."/>
            <person name="Goker M."/>
            <person name="Detter J.C."/>
            <person name="Bristow J."/>
            <person name="Eisen J.A."/>
            <person name="Markowitz V."/>
            <person name="Hugenholtz P."/>
            <person name="Kyrpides N.C."/>
            <person name="Klenk H.P."/>
            <person name="Woyke T."/>
        </authorList>
    </citation>
    <scope>NUCLEOTIDE SEQUENCE [LARGE SCALE GENOMIC DNA]</scope>
    <source>
        <strain evidence="11">DSM 14884 / JCM 11576 / T1</strain>
    </source>
</reference>
<dbReference type="HOGENOM" id="CLU_016755_1_2_0"/>
<dbReference type="InterPro" id="IPR004099">
    <property type="entry name" value="Pyr_nucl-diS_OxRdtase_dimer"/>
</dbReference>
<keyword evidence="11" id="KW-1185">Reference proteome</keyword>
<feature type="binding site" evidence="6">
    <location>
        <position position="301"/>
    </location>
    <ligand>
        <name>FAD</name>
        <dbReference type="ChEBI" id="CHEBI:57692"/>
    </ligand>
</feature>
<evidence type="ECO:0000313" key="10">
    <source>
        <dbReference type="EMBL" id="AEB11437.1"/>
    </source>
</evidence>
<evidence type="ECO:0000256" key="5">
    <source>
        <dbReference type="PIRSR" id="PIRSR000350-2"/>
    </source>
</evidence>
<keyword evidence="3 6" id="KW-0274">FAD</keyword>
<feature type="domain" description="FAD/NAD(P)-binding" evidence="9">
    <location>
        <begin position="5"/>
        <end position="313"/>
    </location>
</feature>
<dbReference type="Pfam" id="PF02852">
    <property type="entry name" value="Pyr_redox_dim"/>
    <property type="match status" value="1"/>
</dbReference>
<dbReference type="GO" id="GO:0050660">
    <property type="term" value="F:flavin adenine dinucleotide binding"/>
    <property type="evidence" value="ECO:0007669"/>
    <property type="project" value="TreeGrafter"/>
</dbReference>
<evidence type="ECO:0000256" key="6">
    <source>
        <dbReference type="PIRSR" id="PIRSR000350-3"/>
    </source>
</evidence>
<evidence type="ECO:0000256" key="3">
    <source>
        <dbReference type="ARBA" id="ARBA00022827"/>
    </source>
</evidence>
<dbReference type="PANTHER" id="PTHR43014:SF2">
    <property type="entry name" value="MERCURIC REDUCTASE"/>
    <property type="match status" value="1"/>
</dbReference>
<evidence type="ECO:0000313" key="11">
    <source>
        <dbReference type="Proteomes" id="UP000007030"/>
    </source>
</evidence>
<dbReference type="PRINTS" id="PR00368">
    <property type="entry name" value="FADPNR"/>
</dbReference>
<evidence type="ECO:0000256" key="4">
    <source>
        <dbReference type="ARBA" id="ARBA00023002"/>
    </source>
</evidence>